<keyword evidence="4" id="KW-1185">Reference proteome</keyword>
<accession>A0A0C3X5M7</accession>
<sequence length="119" mass="13254">MFDSLNNAHTPQGTRQLERKRNRSGDVIGGGKSLSSTGDEGGPNAACAVCAAFFIVIEKFLEWLEKEEGRLIVSLDRHVENGTNIQDPNYNINQLKDMLEHHTCPYPFSLALFGSEMEK</sequence>
<evidence type="ECO:0000313" key="4">
    <source>
        <dbReference type="Proteomes" id="UP000002051"/>
    </source>
</evidence>
<dbReference type="EMBL" id="CM001220">
    <property type="protein sequence ID" value="AES91549.2"/>
    <property type="molecule type" value="Genomic_DNA"/>
</dbReference>
<evidence type="ECO:0000256" key="1">
    <source>
        <dbReference type="SAM" id="MobiDB-lite"/>
    </source>
</evidence>
<reference evidence="2 4" key="2">
    <citation type="journal article" date="2014" name="BMC Genomics">
        <title>An improved genome release (version Mt4.0) for the model legume Medicago truncatula.</title>
        <authorList>
            <person name="Tang H."/>
            <person name="Krishnakumar V."/>
            <person name="Bidwell S."/>
            <person name="Rosen B."/>
            <person name="Chan A."/>
            <person name="Zhou S."/>
            <person name="Gentzbittel L."/>
            <person name="Childs K.L."/>
            <person name="Yandell M."/>
            <person name="Gundlach H."/>
            <person name="Mayer K.F."/>
            <person name="Schwartz D.C."/>
            <person name="Town C.D."/>
        </authorList>
    </citation>
    <scope>GENOME REANNOTATION</scope>
    <source>
        <strain evidence="3 4">cv. Jemalong A17</strain>
    </source>
</reference>
<protein>
    <submittedName>
        <fullName evidence="2 3">Uncharacterized protein</fullName>
    </submittedName>
</protein>
<accession>G7JE41</accession>
<feature type="compositionally biased region" description="Polar residues" evidence="1">
    <location>
        <begin position="1"/>
        <end position="15"/>
    </location>
</feature>
<reference evidence="2 4" key="1">
    <citation type="journal article" date="2011" name="Nature">
        <title>The Medicago genome provides insight into the evolution of rhizobial symbioses.</title>
        <authorList>
            <person name="Young N.D."/>
            <person name="Debelle F."/>
            <person name="Oldroyd G.E."/>
            <person name="Geurts R."/>
            <person name="Cannon S.B."/>
            <person name="Udvardi M.K."/>
            <person name="Benedito V.A."/>
            <person name="Mayer K.F."/>
            <person name="Gouzy J."/>
            <person name="Schoof H."/>
            <person name="Van de Peer Y."/>
            <person name="Proost S."/>
            <person name="Cook D.R."/>
            <person name="Meyers B.C."/>
            <person name="Spannagl M."/>
            <person name="Cheung F."/>
            <person name="De Mita S."/>
            <person name="Krishnakumar V."/>
            <person name="Gundlach H."/>
            <person name="Zhou S."/>
            <person name="Mudge J."/>
            <person name="Bharti A.K."/>
            <person name="Murray J.D."/>
            <person name="Naoumkina M.A."/>
            <person name="Rosen B."/>
            <person name="Silverstein K.A."/>
            <person name="Tang H."/>
            <person name="Rombauts S."/>
            <person name="Zhao P.X."/>
            <person name="Zhou P."/>
            <person name="Barbe V."/>
            <person name="Bardou P."/>
            <person name="Bechner M."/>
            <person name="Bellec A."/>
            <person name="Berger A."/>
            <person name="Berges H."/>
            <person name="Bidwell S."/>
            <person name="Bisseling T."/>
            <person name="Choisne N."/>
            <person name="Couloux A."/>
            <person name="Denny R."/>
            <person name="Deshpande S."/>
            <person name="Dai X."/>
            <person name="Doyle J.J."/>
            <person name="Dudez A.M."/>
            <person name="Farmer A.D."/>
            <person name="Fouteau S."/>
            <person name="Franken C."/>
            <person name="Gibelin C."/>
            <person name="Gish J."/>
            <person name="Goldstein S."/>
            <person name="Gonzalez A.J."/>
            <person name="Green P.J."/>
            <person name="Hallab A."/>
            <person name="Hartog M."/>
            <person name="Hua A."/>
            <person name="Humphray S.J."/>
            <person name="Jeong D.H."/>
            <person name="Jing Y."/>
            <person name="Jocker A."/>
            <person name="Kenton S.M."/>
            <person name="Kim D.J."/>
            <person name="Klee K."/>
            <person name="Lai H."/>
            <person name="Lang C."/>
            <person name="Lin S."/>
            <person name="Macmil S.L."/>
            <person name="Magdelenat G."/>
            <person name="Matthews L."/>
            <person name="McCorrison J."/>
            <person name="Monaghan E.L."/>
            <person name="Mun J.H."/>
            <person name="Najar F.Z."/>
            <person name="Nicholson C."/>
            <person name="Noirot C."/>
            <person name="O'Bleness M."/>
            <person name="Paule C.R."/>
            <person name="Poulain J."/>
            <person name="Prion F."/>
            <person name="Qin B."/>
            <person name="Qu C."/>
            <person name="Retzel E.F."/>
            <person name="Riddle C."/>
            <person name="Sallet E."/>
            <person name="Samain S."/>
            <person name="Samson N."/>
            <person name="Sanders I."/>
            <person name="Saurat O."/>
            <person name="Scarpelli C."/>
            <person name="Schiex T."/>
            <person name="Segurens B."/>
            <person name="Severin A.J."/>
            <person name="Sherrier D.J."/>
            <person name="Shi R."/>
            <person name="Sims S."/>
            <person name="Singer S.R."/>
            <person name="Sinharoy S."/>
            <person name="Sterck L."/>
            <person name="Viollet A."/>
            <person name="Wang B.B."/>
            <person name="Wang K."/>
            <person name="Wang M."/>
            <person name="Wang X."/>
            <person name="Warfsmann J."/>
            <person name="Weissenbach J."/>
            <person name="White D.D."/>
            <person name="White J.D."/>
            <person name="Wiley G.B."/>
            <person name="Wincker P."/>
            <person name="Xing Y."/>
            <person name="Yang L."/>
            <person name="Yao Z."/>
            <person name="Ying F."/>
            <person name="Zhai J."/>
            <person name="Zhou L."/>
            <person name="Zuber A."/>
            <person name="Denarie J."/>
            <person name="Dixon R.A."/>
            <person name="May G.D."/>
            <person name="Schwartz D.C."/>
            <person name="Rogers J."/>
            <person name="Quetier F."/>
            <person name="Town C.D."/>
            <person name="Roe B.A."/>
        </authorList>
    </citation>
    <scope>NUCLEOTIDE SEQUENCE [LARGE SCALE GENOMIC DNA]</scope>
    <source>
        <strain evidence="2">A17</strain>
        <strain evidence="3 4">cv. Jemalong A17</strain>
    </source>
</reference>
<feature type="region of interest" description="Disordered" evidence="1">
    <location>
        <begin position="1"/>
        <end position="42"/>
    </location>
</feature>
<dbReference type="AlphaFoldDB" id="G7JE41"/>
<reference evidence="3" key="3">
    <citation type="submission" date="2015-04" db="UniProtKB">
        <authorList>
            <consortium name="EnsemblPlants"/>
        </authorList>
    </citation>
    <scope>IDENTIFICATION</scope>
    <source>
        <strain evidence="3">cv. Jemalong A17</strain>
    </source>
</reference>
<proteinExistence type="predicted"/>
<name>G7JE41_MEDTR</name>
<organism evidence="2 4">
    <name type="scientific">Medicago truncatula</name>
    <name type="common">Barrel medic</name>
    <name type="synonym">Medicago tribuloides</name>
    <dbReference type="NCBI Taxonomy" id="3880"/>
    <lineage>
        <taxon>Eukaryota</taxon>
        <taxon>Viridiplantae</taxon>
        <taxon>Streptophyta</taxon>
        <taxon>Embryophyta</taxon>
        <taxon>Tracheophyta</taxon>
        <taxon>Spermatophyta</taxon>
        <taxon>Magnoliopsida</taxon>
        <taxon>eudicotyledons</taxon>
        <taxon>Gunneridae</taxon>
        <taxon>Pentapetalae</taxon>
        <taxon>rosids</taxon>
        <taxon>fabids</taxon>
        <taxon>Fabales</taxon>
        <taxon>Fabaceae</taxon>
        <taxon>Papilionoideae</taxon>
        <taxon>50 kb inversion clade</taxon>
        <taxon>NPAAA clade</taxon>
        <taxon>Hologalegina</taxon>
        <taxon>IRL clade</taxon>
        <taxon>Trifolieae</taxon>
        <taxon>Medicago</taxon>
    </lineage>
</organism>
<dbReference type="EnsemblPlants" id="AES91549">
    <property type="protein sequence ID" value="AES91549"/>
    <property type="gene ID" value="MTR_4g114720"/>
</dbReference>
<dbReference type="Proteomes" id="UP000002051">
    <property type="component" value="Chromosome 4"/>
</dbReference>
<evidence type="ECO:0000313" key="3">
    <source>
        <dbReference type="EnsemblPlants" id="AES91549"/>
    </source>
</evidence>
<dbReference type="HOGENOM" id="CLU_2064981_0_0_1"/>
<evidence type="ECO:0000313" key="2">
    <source>
        <dbReference type="EMBL" id="AES91549.2"/>
    </source>
</evidence>
<gene>
    <name evidence="2" type="ordered locus">MTR_4g114720</name>
</gene>